<accession>A0ABR7WUQ2</accession>
<dbReference type="PROSITE" id="PS51257">
    <property type="entry name" value="PROKAR_LIPOPROTEIN"/>
    <property type="match status" value="1"/>
</dbReference>
<name>A0ABR7WUQ2_9SPHI</name>
<gene>
    <name evidence="1" type="ORF">IDJ77_19665</name>
</gene>
<dbReference type="RefSeq" id="WP_191190698.1">
    <property type="nucleotide sequence ID" value="NZ_JACWMY010000010.1"/>
</dbReference>
<dbReference type="Proteomes" id="UP000606600">
    <property type="component" value="Unassembled WGS sequence"/>
</dbReference>
<evidence type="ECO:0000313" key="1">
    <source>
        <dbReference type="EMBL" id="MBD1366041.1"/>
    </source>
</evidence>
<dbReference type="EMBL" id="JACWMY010000010">
    <property type="protein sequence ID" value="MBD1366041.1"/>
    <property type="molecule type" value="Genomic_DNA"/>
</dbReference>
<evidence type="ECO:0000313" key="2">
    <source>
        <dbReference type="Proteomes" id="UP000606600"/>
    </source>
</evidence>
<comment type="caution">
    <text evidence="1">The sequence shown here is derived from an EMBL/GenBank/DDBJ whole genome shotgun (WGS) entry which is preliminary data.</text>
</comment>
<keyword evidence="2" id="KW-1185">Reference proteome</keyword>
<proteinExistence type="predicted"/>
<organism evidence="1 2">
    <name type="scientific">Mucilaginibacter pankratovii</name>
    <dbReference type="NCBI Taxonomy" id="2772110"/>
    <lineage>
        <taxon>Bacteria</taxon>
        <taxon>Pseudomonadati</taxon>
        <taxon>Bacteroidota</taxon>
        <taxon>Sphingobacteriia</taxon>
        <taxon>Sphingobacteriales</taxon>
        <taxon>Sphingobacteriaceae</taxon>
        <taxon>Mucilaginibacter</taxon>
    </lineage>
</organism>
<reference evidence="1 2" key="1">
    <citation type="submission" date="2020-09" db="EMBL/GenBank/DDBJ databases">
        <title>Novel species of Mucilaginibacter isolated from a glacier on the Tibetan Plateau.</title>
        <authorList>
            <person name="Liu Q."/>
            <person name="Xin Y.-H."/>
        </authorList>
    </citation>
    <scope>NUCLEOTIDE SEQUENCE [LARGE SCALE GENOMIC DNA]</scope>
    <source>
        <strain evidence="1 2">ZT4R22</strain>
    </source>
</reference>
<protein>
    <submittedName>
        <fullName evidence="1">Uncharacterized protein</fullName>
    </submittedName>
</protein>
<sequence length="278" mass="31706">MPADRTLLLLLLICILFGCKDQTKTSATKDRVITPELVARSSDTTSIENSCDSAKLSKNPANRASILINETDGRKFYMSVGELKRLLLSFPELGDTTQILPPDQTYAKRGLQGKLPPCDGDSFSCEVCHDAYFELYFYFLKKYNGEQLFKGKRDTLQKLFRAINHVCGRLSGGFNFSHQDMRIVGYAEYAVYKAFDRKTGKTDDYFTKSYSTQTQKAIYIRSLRQAITDEINNNADQFDPLSRPAALREMFKTVKEIDGLITNYAYLTMAQEFQYSNY</sequence>